<comment type="caution">
    <text evidence="2">The sequence shown here is derived from an EMBL/GenBank/DDBJ whole genome shotgun (WGS) entry which is preliminary data.</text>
</comment>
<keyword evidence="1" id="KW-0472">Membrane</keyword>
<reference evidence="2" key="2">
    <citation type="journal article" date="2021" name="World Allergy Organ. J.">
        <title>Chromosome-level assembly of Dermatophagoides farinae genome and transcriptome reveals two novel allergens Der f 37 and Der f 39.</title>
        <authorList>
            <person name="Chen J."/>
            <person name="Cai Z."/>
            <person name="Fan D."/>
            <person name="Hu J."/>
            <person name="Hou Y."/>
            <person name="He Y."/>
            <person name="Zhang Z."/>
            <person name="Zhao Z."/>
            <person name="Gao P."/>
            <person name="Hu W."/>
            <person name="Sun J."/>
            <person name="Li J."/>
            <person name="Ji K."/>
        </authorList>
    </citation>
    <scope>NUCLEOTIDE SEQUENCE</scope>
    <source>
        <strain evidence="2">JKM2019</strain>
    </source>
</reference>
<proteinExistence type="predicted"/>
<sequence>MKIIAIAIRRPTKSQISPVQLTYVEDEQVQYTCDEFISLKQYRKCSKGKWLNEMPLCGKAFRHNDLVQAFIYEAENGFPKRLLNEYNLTNNLQPFNKFGNSFIAERYSHPLRAQGARDYYWNLLIAKPAFIQMIRISFSIVNHLVDRKLRSNVFDIVSVATNQYRDCKRVANNSVSPWHYNSTRFDYWYFCRAKSEDDFHKEIEQMTNQIRIETTSQVPIKYDLATFILAEQYSNNDNYTDPICGLPEVPVGLEARVINDQINYVFQCRKDFQRVDNYGGQFLTLQCGYDNRWHGQLPVCLPTRSCDKFVLENDEKHTYLVEVYKYDRVFYLNDTEWIPIRGSRAFFRCIDETNIFVGKEIRICDDGEWTNSLPNCLPTSSVKSEDSLKTSSILMIILSTLLFTFLMSSCMIYFFLKIRNQQQMGPNNNGGIMLPGMELSDAGGGGGGYYSTAGKQIGEEEYESIDYLDEHRYAPYHDIQNDQQHQQSLNEEQQSISDYYERMNPNVIRSHSNSSAPIVLDSYYDDSNVRPSYLAMRRKV</sequence>
<keyword evidence="1" id="KW-1133">Transmembrane helix</keyword>
<keyword evidence="1" id="KW-0812">Transmembrane</keyword>
<evidence type="ECO:0000313" key="2">
    <source>
        <dbReference type="EMBL" id="KAH7636493.1"/>
    </source>
</evidence>
<name>A0A9D4NP53_DERFA</name>
<gene>
    <name evidence="2" type="ORF">HUG17_10463</name>
</gene>
<dbReference type="EMBL" id="SDOV01000010">
    <property type="protein sequence ID" value="KAH7636493.1"/>
    <property type="molecule type" value="Genomic_DNA"/>
</dbReference>
<evidence type="ECO:0000256" key="1">
    <source>
        <dbReference type="SAM" id="Phobius"/>
    </source>
</evidence>
<reference evidence="2" key="1">
    <citation type="submission" date="2020-06" db="EMBL/GenBank/DDBJ databases">
        <authorList>
            <person name="Ji K."/>
            <person name="Li J."/>
        </authorList>
    </citation>
    <scope>NUCLEOTIDE SEQUENCE</scope>
    <source>
        <strain evidence="2">JKM2019</strain>
        <tissue evidence="2">Whole body</tissue>
    </source>
</reference>
<dbReference type="Proteomes" id="UP000828236">
    <property type="component" value="Unassembled WGS sequence"/>
</dbReference>
<accession>A0A9D4NP53</accession>
<organism evidence="2">
    <name type="scientific">Dermatophagoides farinae</name>
    <name type="common">American house dust mite</name>
    <dbReference type="NCBI Taxonomy" id="6954"/>
    <lineage>
        <taxon>Eukaryota</taxon>
        <taxon>Metazoa</taxon>
        <taxon>Ecdysozoa</taxon>
        <taxon>Arthropoda</taxon>
        <taxon>Chelicerata</taxon>
        <taxon>Arachnida</taxon>
        <taxon>Acari</taxon>
        <taxon>Acariformes</taxon>
        <taxon>Sarcoptiformes</taxon>
        <taxon>Astigmata</taxon>
        <taxon>Psoroptidia</taxon>
        <taxon>Analgoidea</taxon>
        <taxon>Pyroglyphidae</taxon>
        <taxon>Dermatophagoidinae</taxon>
        <taxon>Dermatophagoides</taxon>
    </lineage>
</organism>
<feature type="transmembrane region" description="Helical" evidence="1">
    <location>
        <begin position="393"/>
        <end position="416"/>
    </location>
</feature>
<protein>
    <submittedName>
        <fullName evidence="2">Uncharacterized protein</fullName>
    </submittedName>
</protein>
<dbReference type="AlphaFoldDB" id="A0A9D4NP53"/>